<proteinExistence type="predicted"/>
<dbReference type="EMBL" id="CADCTY010000479">
    <property type="protein sequence ID" value="CAA9319520.1"/>
    <property type="molecule type" value="Genomic_DNA"/>
</dbReference>
<name>A0A6J4L2A5_9CYAN</name>
<evidence type="ECO:0000259" key="1">
    <source>
        <dbReference type="Pfam" id="PF01609"/>
    </source>
</evidence>
<dbReference type="Pfam" id="PF01609">
    <property type="entry name" value="DDE_Tnp_1"/>
    <property type="match status" value="1"/>
</dbReference>
<sequence>MVPTSRLYHALHEYLSQCQNLWRDVRHLQTLCWMMIGIVESQSIHLNGFGVHVVSRATYAQSHQRRFRRWLSNHRIDVAAVHHMLMAQALSAWGKERIYLSLDTTMVWNCFCIVWVGVVYRGRTVPIAWQVVAQSSSTVRLWTIQRVLRQAQRLMPSEVSVVLLADRGFADGKLMKYLRETLKWHFRIRIKRSFQFQLEGKWRLVSSLNLQSGQAYFTPVVSIGKTKPYPNVYLGFAHDKLSDEDWVIVSDEPTTLQTFAQYRLRFCVEETFLDLKSNGFNLEASRLRDKFALTQLCGVLALTMLFLVLQGTQVVTAGKRRLVDTHWQRGMSYLKLGWNWIRLAITKQWKIHLFQVLSGASDPQPAIASKRQHKQSFRREFTVLSSFPVP</sequence>
<gene>
    <name evidence="2" type="ORF">AVDCRST_MAG94-1384</name>
</gene>
<accession>A0A6J4L2A5</accession>
<evidence type="ECO:0000313" key="2">
    <source>
        <dbReference type="EMBL" id="CAA9319520.1"/>
    </source>
</evidence>
<reference evidence="2" key="1">
    <citation type="submission" date="2020-02" db="EMBL/GenBank/DDBJ databases">
        <authorList>
            <person name="Meier V. D."/>
        </authorList>
    </citation>
    <scope>NUCLEOTIDE SEQUENCE</scope>
    <source>
        <strain evidence="2">AVDCRST_MAG94</strain>
    </source>
</reference>
<dbReference type="SUPFAM" id="SSF53098">
    <property type="entry name" value="Ribonuclease H-like"/>
    <property type="match status" value="1"/>
</dbReference>
<organism evidence="2">
    <name type="scientific">uncultured Leptolyngbya sp</name>
    <dbReference type="NCBI Taxonomy" id="332963"/>
    <lineage>
        <taxon>Bacteria</taxon>
        <taxon>Bacillati</taxon>
        <taxon>Cyanobacteriota</taxon>
        <taxon>Cyanophyceae</taxon>
        <taxon>Leptolyngbyales</taxon>
        <taxon>Leptolyngbyaceae</taxon>
        <taxon>Leptolyngbya group</taxon>
        <taxon>Leptolyngbya</taxon>
        <taxon>environmental samples</taxon>
    </lineage>
</organism>
<dbReference type="GO" id="GO:0006313">
    <property type="term" value="P:DNA transposition"/>
    <property type="evidence" value="ECO:0007669"/>
    <property type="project" value="InterPro"/>
</dbReference>
<dbReference type="AlphaFoldDB" id="A0A6J4L2A5"/>
<dbReference type="InterPro" id="IPR012337">
    <property type="entry name" value="RNaseH-like_sf"/>
</dbReference>
<dbReference type="GO" id="GO:0003677">
    <property type="term" value="F:DNA binding"/>
    <property type="evidence" value="ECO:0007669"/>
    <property type="project" value="InterPro"/>
</dbReference>
<protein>
    <recommendedName>
        <fullName evidence="1">Transposase IS4-like domain-containing protein</fullName>
    </recommendedName>
</protein>
<dbReference type="GO" id="GO:0004803">
    <property type="term" value="F:transposase activity"/>
    <property type="evidence" value="ECO:0007669"/>
    <property type="project" value="InterPro"/>
</dbReference>
<feature type="domain" description="Transposase IS4-like" evidence="1">
    <location>
        <begin position="118"/>
        <end position="303"/>
    </location>
</feature>
<dbReference type="InterPro" id="IPR002559">
    <property type="entry name" value="Transposase_11"/>
</dbReference>